<proteinExistence type="predicted"/>
<dbReference type="AlphaFoldDB" id="A0A7R9V6J7"/>
<gene>
    <name evidence="1" type="ORF">CEUR00632_LOCUS5864</name>
</gene>
<name>A0A7R9V6J7_9CHLO</name>
<evidence type="ECO:0000313" key="1">
    <source>
        <dbReference type="EMBL" id="CAD8285826.1"/>
    </source>
</evidence>
<protein>
    <submittedName>
        <fullName evidence="1">Uncharacterized protein</fullName>
    </submittedName>
</protein>
<dbReference type="EMBL" id="HBEC01012712">
    <property type="protein sequence ID" value="CAD8285826.1"/>
    <property type="molecule type" value="Transcribed_RNA"/>
</dbReference>
<organism evidence="1">
    <name type="scientific">Chlamydomonas euryale</name>
    <dbReference type="NCBI Taxonomy" id="1486919"/>
    <lineage>
        <taxon>Eukaryota</taxon>
        <taxon>Viridiplantae</taxon>
        <taxon>Chlorophyta</taxon>
        <taxon>core chlorophytes</taxon>
        <taxon>Chlorophyceae</taxon>
        <taxon>CS clade</taxon>
        <taxon>Chlamydomonadales</taxon>
        <taxon>Chlamydomonadaceae</taxon>
        <taxon>Chlamydomonas</taxon>
    </lineage>
</organism>
<reference evidence="1" key="1">
    <citation type="submission" date="2021-01" db="EMBL/GenBank/DDBJ databases">
        <authorList>
            <person name="Corre E."/>
            <person name="Pelletier E."/>
            <person name="Niang G."/>
            <person name="Scheremetjew M."/>
            <person name="Finn R."/>
            <person name="Kale V."/>
            <person name="Holt S."/>
            <person name="Cochrane G."/>
            <person name="Meng A."/>
            <person name="Brown T."/>
            <person name="Cohen L."/>
        </authorList>
    </citation>
    <scope>NUCLEOTIDE SEQUENCE</scope>
    <source>
        <strain evidence="1">CCMP219</strain>
    </source>
</reference>
<sequence length="282" mass="28895">MSATRAVFTEGRPVLGRHGRACALTSLPATSGVQAAIPLWAPCAPDRAGLAMRPCAGLQTPRPQQGRTGRCSLSVCCGASSSSSGSSAGAGGQPASYASLSVAASPGSNTAPGAHSGASGASCWVASALAVVATAAVSFAIVARRRGAPAADALVPARGSQQDCAEGTSPEDCVAQQRALARTRMSAHISRAVDMSRRGENIQAHQELLLALSENDLCRSPIVEGAHSGEEMADLYRLHIRYSDVAPTFGNLLQLQSMLGLNQQEGQAIEAQLRSAAKDFCI</sequence>
<accession>A0A7R9V6J7</accession>